<keyword evidence="1" id="KW-0732">Signal</keyword>
<dbReference type="InterPro" id="IPR006680">
    <property type="entry name" value="Amidohydro-rel"/>
</dbReference>
<dbReference type="InterPro" id="IPR011059">
    <property type="entry name" value="Metal-dep_hydrolase_composite"/>
</dbReference>
<dbReference type="AlphaFoldDB" id="A0A370WV44"/>
<dbReference type="PROSITE" id="PS51257">
    <property type="entry name" value="PROKAR_LIPOPROTEIN"/>
    <property type="match status" value="1"/>
</dbReference>
<dbReference type="InterPro" id="IPR051781">
    <property type="entry name" value="Metallo-dep_Hydrolase"/>
</dbReference>
<protein>
    <submittedName>
        <fullName evidence="3">Amidohydrolase family protein</fullName>
    </submittedName>
</protein>
<evidence type="ECO:0000256" key="1">
    <source>
        <dbReference type="SAM" id="SignalP"/>
    </source>
</evidence>
<organism evidence="3 4">
    <name type="scientific">Dyella monticola</name>
    <dbReference type="NCBI Taxonomy" id="1927958"/>
    <lineage>
        <taxon>Bacteria</taxon>
        <taxon>Pseudomonadati</taxon>
        <taxon>Pseudomonadota</taxon>
        <taxon>Gammaproteobacteria</taxon>
        <taxon>Lysobacterales</taxon>
        <taxon>Rhodanobacteraceae</taxon>
        <taxon>Dyella</taxon>
    </lineage>
</organism>
<sequence length="444" mass="47307">MSKHRFQRIAALFGSMAIACVMGASALAADTTTVPKPVDHPWLLKADRVFDARSEQAHAGWVVLVQGGKIAAVGSASDVHAPPGTQTIDLPGTTLLPGLIDAHSHIFLHPYNETLWNDQVLKETLSYRTIEAVKHVHDTLMAGFTALRDLGTEGAGYSDVDVQHAINDGLIPGPHLFVATRATIAAHCYGPGPMGFRTDMTIPQGGIPVSGVPEMIDAVRDQAGHGADWIKIYADYHCGKSKGSVPTFTQEELNAGVEAAHSLGLPVSVHSTTAEGMRRSVLAGVNTIEHGFGGTPDVFRLMKQHDVAYLPTLEAVAAYAEYFQGWKPGDAPTAEMQQAANAFKFAMQAGVTIGCGSDVGVFTHGTNYKELEWMVRDGMSPARALLAATAVDAKILRQQDNFGQLKAGLDADVIAVQGDPTQDISAIEHVPFVMKGGAIYKQPQ</sequence>
<dbReference type="OrthoDB" id="9782972at2"/>
<accession>A0A370WV44</accession>
<feature type="domain" description="Amidohydrolase-related" evidence="2">
    <location>
        <begin position="94"/>
        <end position="437"/>
    </location>
</feature>
<evidence type="ECO:0000313" key="3">
    <source>
        <dbReference type="EMBL" id="RDS79970.1"/>
    </source>
</evidence>
<evidence type="ECO:0000259" key="2">
    <source>
        <dbReference type="Pfam" id="PF01979"/>
    </source>
</evidence>
<dbReference type="SUPFAM" id="SSF51556">
    <property type="entry name" value="Metallo-dependent hydrolases"/>
    <property type="match status" value="1"/>
</dbReference>
<dbReference type="InterPro" id="IPR032466">
    <property type="entry name" value="Metal_Hydrolase"/>
</dbReference>
<dbReference type="RefSeq" id="WP_115496595.1">
    <property type="nucleotide sequence ID" value="NZ_QRBE01000010.1"/>
</dbReference>
<evidence type="ECO:0000313" key="4">
    <source>
        <dbReference type="Proteomes" id="UP000254258"/>
    </source>
</evidence>
<name>A0A370WV44_9GAMM</name>
<dbReference type="SUPFAM" id="SSF51338">
    <property type="entry name" value="Composite domain of metallo-dependent hydrolases"/>
    <property type="match status" value="1"/>
</dbReference>
<dbReference type="InterPro" id="IPR057744">
    <property type="entry name" value="OTAase-like"/>
</dbReference>
<proteinExistence type="predicted"/>
<dbReference type="Pfam" id="PF01979">
    <property type="entry name" value="Amidohydro_1"/>
    <property type="match status" value="1"/>
</dbReference>
<keyword evidence="3" id="KW-0378">Hydrolase</keyword>
<feature type="signal peptide" evidence="1">
    <location>
        <begin position="1"/>
        <end position="28"/>
    </location>
</feature>
<feature type="chain" id="PRO_5016744658" evidence="1">
    <location>
        <begin position="29"/>
        <end position="444"/>
    </location>
</feature>
<reference evidence="3 4" key="1">
    <citation type="submission" date="2018-07" db="EMBL/GenBank/DDBJ databases">
        <title>Dyella monticola sp. nov. and Dyella psychrodurans sp. nov. isolated from monsoon evergreen broad-leaved forest soil of Dinghu Mountain, China.</title>
        <authorList>
            <person name="Gao Z."/>
            <person name="Qiu L."/>
        </authorList>
    </citation>
    <scope>NUCLEOTIDE SEQUENCE [LARGE SCALE GENOMIC DNA]</scope>
    <source>
        <strain evidence="3 4">4G-K06</strain>
    </source>
</reference>
<dbReference type="EMBL" id="QRBE01000010">
    <property type="protein sequence ID" value="RDS79970.1"/>
    <property type="molecule type" value="Genomic_DNA"/>
</dbReference>
<dbReference type="CDD" id="cd01299">
    <property type="entry name" value="Met_dep_hydrolase_A"/>
    <property type="match status" value="1"/>
</dbReference>
<dbReference type="Proteomes" id="UP000254258">
    <property type="component" value="Unassembled WGS sequence"/>
</dbReference>
<dbReference type="GO" id="GO:0016810">
    <property type="term" value="F:hydrolase activity, acting on carbon-nitrogen (but not peptide) bonds"/>
    <property type="evidence" value="ECO:0007669"/>
    <property type="project" value="InterPro"/>
</dbReference>
<dbReference type="PANTHER" id="PTHR43135:SF3">
    <property type="entry name" value="ALPHA-D-RIBOSE 1-METHYLPHOSPHONATE 5-TRIPHOSPHATE DIPHOSPHATASE"/>
    <property type="match status" value="1"/>
</dbReference>
<dbReference type="Gene3D" id="3.20.20.140">
    <property type="entry name" value="Metal-dependent hydrolases"/>
    <property type="match status" value="1"/>
</dbReference>
<dbReference type="Gene3D" id="2.30.40.10">
    <property type="entry name" value="Urease, subunit C, domain 1"/>
    <property type="match status" value="1"/>
</dbReference>
<dbReference type="PANTHER" id="PTHR43135">
    <property type="entry name" value="ALPHA-D-RIBOSE 1-METHYLPHOSPHONATE 5-TRIPHOSPHATE DIPHOSPHATASE"/>
    <property type="match status" value="1"/>
</dbReference>
<gene>
    <name evidence="3" type="ORF">DWU98_15280</name>
</gene>
<keyword evidence="4" id="KW-1185">Reference proteome</keyword>
<comment type="caution">
    <text evidence="3">The sequence shown here is derived from an EMBL/GenBank/DDBJ whole genome shotgun (WGS) entry which is preliminary data.</text>
</comment>